<accession>A0AAU1U2N9</accession>
<dbReference type="EMBL" id="CP108195">
    <property type="protein sequence ID" value="WTS11664.1"/>
    <property type="molecule type" value="Genomic_DNA"/>
</dbReference>
<protein>
    <recommendedName>
        <fullName evidence="2">DUF3558 domain-containing protein</fullName>
    </recommendedName>
</protein>
<gene>
    <name evidence="1" type="ORF">OHU69_11785</name>
</gene>
<proteinExistence type="predicted"/>
<reference evidence="1" key="1">
    <citation type="submission" date="2022-10" db="EMBL/GenBank/DDBJ databases">
        <title>The complete genomes of actinobacterial strains from the NBC collection.</title>
        <authorList>
            <person name="Joergensen T.S."/>
            <person name="Alvarez Arevalo M."/>
            <person name="Sterndorff E.B."/>
            <person name="Faurdal D."/>
            <person name="Vuksanovic O."/>
            <person name="Mourched A.-S."/>
            <person name="Charusanti P."/>
            <person name="Shaw S."/>
            <person name="Blin K."/>
            <person name="Weber T."/>
        </authorList>
    </citation>
    <scope>NUCLEOTIDE SEQUENCE</scope>
    <source>
        <strain evidence="1">NBC_00119</strain>
    </source>
</reference>
<sequence>MPTACSGKELDVPAKFCGAPVKKSTLSPLLPDGEQTKTSQSGSTATEIVCSLSVDDTQVLNSTIRTLDGPLAPEDWDTALNKYTKAKKREVSFPGTAVIGADGARITAKCQDSAGSDSLLFNIDLRGNQVEKSQAGEAKLQHFLEDYVPAMTKQLDCTT</sequence>
<evidence type="ECO:0008006" key="2">
    <source>
        <dbReference type="Google" id="ProtNLM"/>
    </source>
</evidence>
<organism evidence="1">
    <name type="scientific">Streptomyces sp. NBC_00119</name>
    <dbReference type="NCBI Taxonomy" id="2975659"/>
    <lineage>
        <taxon>Bacteria</taxon>
        <taxon>Bacillati</taxon>
        <taxon>Actinomycetota</taxon>
        <taxon>Actinomycetes</taxon>
        <taxon>Kitasatosporales</taxon>
        <taxon>Streptomycetaceae</taxon>
        <taxon>Streptomyces</taxon>
    </lineage>
</organism>
<dbReference type="AlphaFoldDB" id="A0AAU1U2N9"/>
<name>A0AAU1U2N9_9ACTN</name>
<evidence type="ECO:0000313" key="1">
    <source>
        <dbReference type="EMBL" id="WTS11664.1"/>
    </source>
</evidence>